<evidence type="ECO:0000313" key="2">
    <source>
        <dbReference type="EMBL" id="KQJ92809.1"/>
    </source>
</evidence>
<keyword evidence="4" id="KW-1185">Reference proteome</keyword>
<accession>A0A0Q3PTK1</accession>
<evidence type="ECO:0000313" key="4">
    <source>
        <dbReference type="Proteomes" id="UP000008810"/>
    </source>
</evidence>
<evidence type="ECO:0000256" key="1">
    <source>
        <dbReference type="SAM" id="MobiDB-lite"/>
    </source>
</evidence>
<reference evidence="2" key="2">
    <citation type="submission" date="2017-06" db="EMBL/GenBank/DDBJ databases">
        <title>WGS assembly of Brachypodium distachyon.</title>
        <authorList>
            <consortium name="The International Brachypodium Initiative"/>
            <person name="Lucas S."/>
            <person name="Harmon-Smith M."/>
            <person name="Lail K."/>
            <person name="Tice H."/>
            <person name="Grimwood J."/>
            <person name="Bruce D."/>
            <person name="Barry K."/>
            <person name="Shu S."/>
            <person name="Lindquist E."/>
            <person name="Wang M."/>
            <person name="Pitluck S."/>
            <person name="Vogel J.P."/>
            <person name="Garvin D.F."/>
            <person name="Mockler T.C."/>
            <person name="Schmutz J."/>
            <person name="Rokhsar D."/>
            <person name="Bevan M.W."/>
        </authorList>
    </citation>
    <scope>NUCLEOTIDE SEQUENCE</scope>
    <source>
        <strain evidence="2">Bd21</strain>
    </source>
</reference>
<dbReference type="Gramene" id="KQJ92809">
    <property type="protein sequence ID" value="KQJ92809"/>
    <property type="gene ID" value="BRADI_3g00835v3"/>
</dbReference>
<dbReference type="InParanoid" id="A0A0Q3PTK1"/>
<proteinExistence type="predicted"/>
<gene>
    <name evidence="2" type="ORF">BRADI_3g00835v3</name>
</gene>
<protein>
    <submittedName>
        <fullName evidence="2 3">Uncharacterized protein</fullName>
    </submittedName>
</protein>
<reference evidence="3" key="3">
    <citation type="submission" date="2018-08" db="UniProtKB">
        <authorList>
            <consortium name="EnsemblPlants"/>
        </authorList>
    </citation>
    <scope>IDENTIFICATION</scope>
    <source>
        <strain evidence="3">cv. Bd21</strain>
    </source>
</reference>
<dbReference type="EMBL" id="CM000882">
    <property type="protein sequence ID" value="KQJ92809.1"/>
    <property type="molecule type" value="Genomic_DNA"/>
</dbReference>
<evidence type="ECO:0000313" key="3">
    <source>
        <dbReference type="EnsemblPlants" id="KQJ92809"/>
    </source>
</evidence>
<organism evidence="2">
    <name type="scientific">Brachypodium distachyon</name>
    <name type="common">Purple false brome</name>
    <name type="synonym">Trachynia distachya</name>
    <dbReference type="NCBI Taxonomy" id="15368"/>
    <lineage>
        <taxon>Eukaryota</taxon>
        <taxon>Viridiplantae</taxon>
        <taxon>Streptophyta</taxon>
        <taxon>Embryophyta</taxon>
        <taxon>Tracheophyta</taxon>
        <taxon>Spermatophyta</taxon>
        <taxon>Magnoliopsida</taxon>
        <taxon>Liliopsida</taxon>
        <taxon>Poales</taxon>
        <taxon>Poaceae</taxon>
        <taxon>BOP clade</taxon>
        <taxon>Pooideae</taxon>
        <taxon>Stipodae</taxon>
        <taxon>Brachypodieae</taxon>
        <taxon>Brachypodium</taxon>
    </lineage>
</organism>
<reference evidence="2 3" key="1">
    <citation type="journal article" date="2010" name="Nature">
        <title>Genome sequencing and analysis of the model grass Brachypodium distachyon.</title>
        <authorList>
            <consortium name="International Brachypodium Initiative"/>
        </authorList>
    </citation>
    <scope>NUCLEOTIDE SEQUENCE [LARGE SCALE GENOMIC DNA]</scope>
    <source>
        <strain evidence="2 3">Bd21</strain>
    </source>
</reference>
<dbReference type="EnsemblPlants" id="KQJ92809">
    <property type="protein sequence ID" value="KQJ92809"/>
    <property type="gene ID" value="BRADI_3g00835v3"/>
</dbReference>
<sequence length="110" mass="11660">MLLQLLRQCDGHERGHGQWQRDGRGHGGRRRAGLDSSGGGLDFGQESSQGGAHGAGEGARRFGWPAVTGGGRKAAATGWRRRLWPSGSKISLESIFGQDRTCCILGPGFS</sequence>
<feature type="region of interest" description="Disordered" evidence="1">
    <location>
        <begin position="9"/>
        <end position="72"/>
    </location>
</feature>
<dbReference type="Proteomes" id="UP000008810">
    <property type="component" value="Chromosome 3"/>
</dbReference>
<dbReference type="AlphaFoldDB" id="A0A0Q3PTK1"/>
<name>A0A0Q3PTK1_BRADI</name>
<feature type="compositionally biased region" description="Basic and acidic residues" evidence="1">
    <location>
        <begin position="9"/>
        <end position="25"/>
    </location>
</feature>